<accession>A0A0K8SRR0</accession>
<feature type="compositionally biased region" description="Basic and acidic residues" evidence="1">
    <location>
        <begin position="120"/>
        <end position="136"/>
    </location>
</feature>
<dbReference type="EMBL" id="GBRD01005027">
    <property type="protein sequence ID" value="JAG60794.1"/>
    <property type="molecule type" value="Transcribed_RNA"/>
</dbReference>
<reference evidence="2" key="1">
    <citation type="submission" date="2014-09" db="EMBL/GenBank/DDBJ databases">
        <authorList>
            <person name="Magalhaes I.L.F."/>
            <person name="Oliveira U."/>
            <person name="Santos F.R."/>
            <person name="Vidigal T.H.D.A."/>
            <person name="Brescovit A.D."/>
            <person name="Santos A.J."/>
        </authorList>
    </citation>
    <scope>NUCLEOTIDE SEQUENCE</scope>
</reference>
<evidence type="ECO:0000313" key="2">
    <source>
        <dbReference type="EMBL" id="JAG56042.1"/>
    </source>
</evidence>
<dbReference type="EMBL" id="GBRD01009782">
    <property type="protein sequence ID" value="JAG56042.1"/>
    <property type="molecule type" value="Transcribed_RNA"/>
</dbReference>
<evidence type="ECO:0000256" key="1">
    <source>
        <dbReference type="SAM" id="MobiDB-lite"/>
    </source>
</evidence>
<feature type="region of interest" description="Disordered" evidence="1">
    <location>
        <begin position="60"/>
        <end position="136"/>
    </location>
</feature>
<sequence>MRSVTPNMVRGTKVDILTGTADLLSVTDASGGLQKSVGAKLTSPHMGEFEYDVVQDLHGSWHGSSHPDGYGGRGDDSGSYRFGGHFKVIGAPPQGRGRGLWGRSKRSAKGGWSKTSVSRPHSDKYSYDDEHEYHGG</sequence>
<organism evidence="2">
    <name type="scientific">Lygus hesperus</name>
    <name type="common">Western plant bug</name>
    <dbReference type="NCBI Taxonomy" id="30085"/>
    <lineage>
        <taxon>Eukaryota</taxon>
        <taxon>Metazoa</taxon>
        <taxon>Ecdysozoa</taxon>
        <taxon>Arthropoda</taxon>
        <taxon>Hexapoda</taxon>
        <taxon>Insecta</taxon>
        <taxon>Pterygota</taxon>
        <taxon>Neoptera</taxon>
        <taxon>Paraneoptera</taxon>
        <taxon>Hemiptera</taxon>
        <taxon>Heteroptera</taxon>
        <taxon>Panheteroptera</taxon>
        <taxon>Cimicomorpha</taxon>
        <taxon>Miridae</taxon>
        <taxon>Mirini</taxon>
        <taxon>Lygus</taxon>
    </lineage>
</organism>
<dbReference type="AlphaFoldDB" id="A0A0K8SRR0"/>
<protein>
    <submittedName>
        <fullName evidence="2">Uncharacterized protein</fullName>
    </submittedName>
</protein>
<name>A0A0K8SRR0_LYGHE</name>
<proteinExistence type="predicted"/>